<evidence type="ECO:0000259" key="1">
    <source>
        <dbReference type="Pfam" id="PF12146"/>
    </source>
</evidence>
<dbReference type="PANTHER" id="PTHR11614">
    <property type="entry name" value="PHOSPHOLIPASE-RELATED"/>
    <property type="match status" value="1"/>
</dbReference>
<feature type="domain" description="Serine aminopeptidase S33" evidence="1">
    <location>
        <begin position="41"/>
        <end position="304"/>
    </location>
</feature>
<evidence type="ECO:0000313" key="2">
    <source>
        <dbReference type="EMBL" id="SHJ98391.1"/>
    </source>
</evidence>
<sequence length="322" mass="36990">MARFTKALLCVQGGEKMRENFYVEDRYGKKINVYKWYSDKEAKAIIQISHGMSETAIRYDYFAEMLVKKGYIVYAHDHRGHGYTAENKNELGYIADNDGFNVLVQNLYDITKFIKNANVDKKIILFGHSMGSFISQRYLEEHAELIDGLILSGTNGKPISGARIGAALAGIEIKLYGRKHKSKLLDKLSFGNFNNNFKPNRTAFDWLCSDKLEVDKYIEDPLCGFICTSSFYYDLLNGLKDIHKKENLNKIPKDIPIYIFAGDKDPVGNCGKGIINLYNIYKLLNIKDVNYKLYKEGRHEMLNEVSKDEVIEDIQLWLNKVI</sequence>
<dbReference type="EMBL" id="FQZB01000012">
    <property type="protein sequence ID" value="SHJ98391.1"/>
    <property type="molecule type" value="Genomic_DNA"/>
</dbReference>
<dbReference type="AlphaFoldDB" id="A0A1M6NRM6"/>
<dbReference type="STRING" id="1121302.SAMN02745163_02993"/>
<reference evidence="2 3" key="1">
    <citation type="submission" date="2016-11" db="EMBL/GenBank/DDBJ databases">
        <authorList>
            <person name="Jaros S."/>
            <person name="Januszkiewicz K."/>
            <person name="Wedrychowicz H."/>
        </authorList>
    </citation>
    <scope>NUCLEOTIDE SEQUENCE [LARGE SCALE GENOMIC DNA]</scope>
    <source>
        <strain evidence="2 3">DSM 21758</strain>
    </source>
</reference>
<organism evidence="2 3">
    <name type="scientific">Clostridium cavendishii DSM 21758</name>
    <dbReference type="NCBI Taxonomy" id="1121302"/>
    <lineage>
        <taxon>Bacteria</taxon>
        <taxon>Bacillati</taxon>
        <taxon>Bacillota</taxon>
        <taxon>Clostridia</taxon>
        <taxon>Eubacteriales</taxon>
        <taxon>Clostridiaceae</taxon>
        <taxon>Clostridium</taxon>
    </lineage>
</organism>
<proteinExistence type="predicted"/>
<dbReference type="SUPFAM" id="SSF53474">
    <property type="entry name" value="alpha/beta-Hydrolases"/>
    <property type="match status" value="1"/>
</dbReference>
<accession>A0A1M6NRM6</accession>
<protein>
    <submittedName>
        <fullName evidence="2">Lysophospholipase, alpha-beta hydrolase superfamily</fullName>
    </submittedName>
</protein>
<dbReference type="InterPro" id="IPR051044">
    <property type="entry name" value="MAG_DAG_Lipase"/>
</dbReference>
<dbReference type="InterPro" id="IPR022742">
    <property type="entry name" value="Hydrolase_4"/>
</dbReference>
<dbReference type="GO" id="GO:0016787">
    <property type="term" value="F:hydrolase activity"/>
    <property type="evidence" value="ECO:0007669"/>
    <property type="project" value="UniProtKB-KW"/>
</dbReference>
<dbReference type="InterPro" id="IPR029058">
    <property type="entry name" value="AB_hydrolase_fold"/>
</dbReference>
<dbReference type="Proteomes" id="UP000184310">
    <property type="component" value="Unassembled WGS sequence"/>
</dbReference>
<name>A0A1M6NRM6_9CLOT</name>
<evidence type="ECO:0000313" key="3">
    <source>
        <dbReference type="Proteomes" id="UP000184310"/>
    </source>
</evidence>
<dbReference type="Pfam" id="PF12146">
    <property type="entry name" value="Hydrolase_4"/>
    <property type="match status" value="1"/>
</dbReference>
<gene>
    <name evidence="2" type="ORF">SAMN02745163_02993</name>
</gene>
<dbReference type="Gene3D" id="3.40.50.1820">
    <property type="entry name" value="alpha/beta hydrolase"/>
    <property type="match status" value="1"/>
</dbReference>
<keyword evidence="3" id="KW-1185">Reference proteome</keyword>
<keyword evidence="2" id="KW-0378">Hydrolase</keyword>